<dbReference type="AlphaFoldDB" id="A0ABD0J8E7"/>
<comment type="caution">
    <text evidence="2">The sequence shown here is derived from an EMBL/GenBank/DDBJ whole genome shotgun (WGS) entry which is preliminary data.</text>
</comment>
<proteinExistence type="predicted"/>
<keyword evidence="1" id="KW-0812">Transmembrane</keyword>
<gene>
    <name evidence="2" type="ORF">BaRGS_00037663</name>
</gene>
<reference evidence="2 3" key="1">
    <citation type="journal article" date="2023" name="Sci. Data">
        <title>Genome assembly of the Korean intertidal mud-creeper Batillaria attramentaria.</title>
        <authorList>
            <person name="Patra A.K."/>
            <person name="Ho P.T."/>
            <person name="Jun S."/>
            <person name="Lee S.J."/>
            <person name="Kim Y."/>
            <person name="Won Y.J."/>
        </authorList>
    </citation>
    <scope>NUCLEOTIDE SEQUENCE [LARGE SCALE GENOMIC DNA]</scope>
    <source>
        <strain evidence="2">Wonlab-2016</strain>
    </source>
</reference>
<evidence type="ECO:0000313" key="3">
    <source>
        <dbReference type="Proteomes" id="UP001519460"/>
    </source>
</evidence>
<evidence type="ECO:0000313" key="2">
    <source>
        <dbReference type="EMBL" id="KAK7465160.1"/>
    </source>
</evidence>
<evidence type="ECO:0000256" key="1">
    <source>
        <dbReference type="SAM" id="Phobius"/>
    </source>
</evidence>
<dbReference type="Proteomes" id="UP001519460">
    <property type="component" value="Unassembled WGS sequence"/>
</dbReference>
<organism evidence="2 3">
    <name type="scientific">Batillaria attramentaria</name>
    <dbReference type="NCBI Taxonomy" id="370345"/>
    <lineage>
        <taxon>Eukaryota</taxon>
        <taxon>Metazoa</taxon>
        <taxon>Spiralia</taxon>
        <taxon>Lophotrochozoa</taxon>
        <taxon>Mollusca</taxon>
        <taxon>Gastropoda</taxon>
        <taxon>Caenogastropoda</taxon>
        <taxon>Sorbeoconcha</taxon>
        <taxon>Cerithioidea</taxon>
        <taxon>Batillariidae</taxon>
        <taxon>Batillaria</taxon>
    </lineage>
</organism>
<name>A0ABD0J8E7_9CAEN</name>
<feature type="transmembrane region" description="Helical" evidence="1">
    <location>
        <begin position="34"/>
        <end position="58"/>
    </location>
</feature>
<dbReference type="EMBL" id="JACVVK020000574">
    <property type="protein sequence ID" value="KAK7465160.1"/>
    <property type="molecule type" value="Genomic_DNA"/>
</dbReference>
<protein>
    <submittedName>
        <fullName evidence="2">Uncharacterized protein</fullName>
    </submittedName>
</protein>
<sequence length="78" mass="8815">MLTLDDDQVYDADALRRQVQNQPPVTSVYYSQCALFLSGLLVFALGASVNLNVCLVRWRFKSFDTRNRVSDPQRSSSA</sequence>
<keyword evidence="1" id="KW-0472">Membrane</keyword>
<keyword evidence="3" id="KW-1185">Reference proteome</keyword>
<keyword evidence="1" id="KW-1133">Transmembrane helix</keyword>
<accession>A0ABD0J8E7</accession>